<dbReference type="Proteomes" id="UP000314294">
    <property type="component" value="Unassembled WGS sequence"/>
</dbReference>
<feature type="compositionally biased region" description="Basic and acidic residues" evidence="1">
    <location>
        <begin position="70"/>
        <end position="80"/>
    </location>
</feature>
<sequence>MKTDRSTPPCRMRVRVRSTQGRRTSAFSTSTTEGTTRQSISPFCKAQADSVLRPFTTEASGSSLRNTPDWSRRWPRERPKSPVPKIHSSSGSGAAAVPRGCINTLSGFIISDSLSTTHHVGGQRHAPRGLSGLSCSSELPADGTRRM</sequence>
<organism evidence="2 3">
    <name type="scientific">Liparis tanakae</name>
    <name type="common">Tanaka's snailfish</name>
    <dbReference type="NCBI Taxonomy" id="230148"/>
    <lineage>
        <taxon>Eukaryota</taxon>
        <taxon>Metazoa</taxon>
        <taxon>Chordata</taxon>
        <taxon>Craniata</taxon>
        <taxon>Vertebrata</taxon>
        <taxon>Euteleostomi</taxon>
        <taxon>Actinopterygii</taxon>
        <taxon>Neopterygii</taxon>
        <taxon>Teleostei</taxon>
        <taxon>Neoteleostei</taxon>
        <taxon>Acanthomorphata</taxon>
        <taxon>Eupercaria</taxon>
        <taxon>Perciformes</taxon>
        <taxon>Cottioidei</taxon>
        <taxon>Cottales</taxon>
        <taxon>Liparidae</taxon>
        <taxon>Liparis</taxon>
    </lineage>
</organism>
<proteinExistence type="predicted"/>
<name>A0A4Z2I528_9TELE</name>
<feature type="region of interest" description="Disordered" evidence="1">
    <location>
        <begin position="55"/>
        <end position="96"/>
    </location>
</feature>
<reference evidence="2 3" key="1">
    <citation type="submission" date="2019-03" db="EMBL/GenBank/DDBJ databases">
        <title>First draft genome of Liparis tanakae, snailfish: a comprehensive survey of snailfish specific genes.</title>
        <authorList>
            <person name="Kim W."/>
            <person name="Song I."/>
            <person name="Jeong J.-H."/>
            <person name="Kim D."/>
            <person name="Kim S."/>
            <person name="Ryu S."/>
            <person name="Song J.Y."/>
            <person name="Lee S.K."/>
        </authorList>
    </citation>
    <scope>NUCLEOTIDE SEQUENCE [LARGE SCALE GENOMIC DNA]</scope>
    <source>
        <tissue evidence="2">Muscle</tissue>
    </source>
</reference>
<accession>A0A4Z2I528</accession>
<keyword evidence="3" id="KW-1185">Reference proteome</keyword>
<feature type="compositionally biased region" description="Polar residues" evidence="1">
    <location>
        <begin position="57"/>
        <end position="69"/>
    </location>
</feature>
<protein>
    <submittedName>
        <fullName evidence="2">Uncharacterized protein</fullName>
    </submittedName>
</protein>
<comment type="caution">
    <text evidence="2">The sequence shown here is derived from an EMBL/GenBank/DDBJ whole genome shotgun (WGS) entry which is preliminary data.</text>
</comment>
<evidence type="ECO:0000313" key="2">
    <source>
        <dbReference type="EMBL" id="TNN72404.1"/>
    </source>
</evidence>
<dbReference type="EMBL" id="SRLO01000137">
    <property type="protein sequence ID" value="TNN72404.1"/>
    <property type="molecule type" value="Genomic_DNA"/>
</dbReference>
<feature type="region of interest" description="Disordered" evidence="1">
    <location>
        <begin position="118"/>
        <end position="147"/>
    </location>
</feature>
<evidence type="ECO:0000313" key="3">
    <source>
        <dbReference type="Proteomes" id="UP000314294"/>
    </source>
</evidence>
<dbReference type="AlphaFoldDB" id="A0A4Z2I528"/>
<feature type="compositionally biased region" description="Polar residues" evidence="1">
    <location>
        <begin position="17"/>
        <end position="40"/>
    </location>
</feature>
<evidence type="ECO:0000256" key="1">
    <source>
        <dbReference type="SAM" id="MobiDB-lite"/>
    </source>
</evidence>
<gene>
    <name evidence="2" type="ORF">EYF80_017330</name>
</gene>
<feature type="region of interest" description="Disordered" evidence="1">
    <location>
        <begin position="1"/>
        <end position="40"/>
    </location>
</feature>